<accession>A0ACB8F721</accession>
<dbReference type="Proteomes" id="UP000827872">
    <property type="component" value="Linkage Group LG08"/>
</dbReference>
<organism evidence="1 2">
    <name type="scientific">Sphaerodactylus townsendi</name>
    <dbReference type="NCBI Taxonomy" id="933632"/>
    <lineage>
        <taxon>Eukaryota</taxon>
        <taxon>Metazoa</taxon>
        <taxon>Chordata</taxon>
        <taxon>Craniata</taxon>
        <taxon>Vertebrata</taxon>
        <taxon>Euteleostomi</taxon>
        <taxon>Lepidosauria</taxon>
        <taxon>Squamata</taxon>
        <taxon>Bifurcata</taxon>
        <taxon>Gekkota</taxon>
        <taxon>Sphaerodactylidae</taxon>
        <taxon>Sphaerodactylus</taxon>
    </lineage>
</organism>
<gene>
    <name evidence="1" type="ORF">K3G42_002611</name>
</gene>
<protein>
    <submittedName>
        <fullName evidence="1">Uncharacterized protein</fullName>
    </submittedName>
</protein>
<dbReference type="EMBL" id="CM037621">
    <property type="protein sequence ID" value="KAH8001222.1"/>
    <property type="molecule type" value="Genomic_DNA"/>
</dbReference>
<comment type="caution">
    <text evidence="1">The sequence shown here is derived from an EMBL/GenBank/DDBJ whole genome shotgun (WGS) entry which is preliminary data.</text>
</comment>
<sequence length="84" mass="9598">MTSRGMISVHSTGSLLTQNWWGEMNQSTPVWKLLLTFFCPPLIFTELITFRPLDDDLRLDPSQPMELDILDTDVKTTIGDILTE</sequence>
<proteinExistence type="predicted"/>
<reference evidence="1" key="1">
    <citation type="submission" date="2021-08" db="EMBL/GenBank/DDBJ databases">
        <title>The first chromosome-level gecko genome reveals the dynamic sex chromosomes of Neotropical dwarf geckos (Sphaerodactylidae: Sphaerodactylus).</title>
        <authorList>
            <person name="Pinto B.J."/>
            <person name="Keating S.E."/>
            <person name="Gamble T."/>
        </authorList>
    </citation>
    <scope>NUCLEOTIDE SEQUENCE</scope>
    <source>
        <strain evidence="1">TG3544</strain>
    </source>
</reference>
<evidence type="ECO:0000313" key="2">
    <source>
        <dbReference type="Proteomes" id="UP000827872"/>
    </source>
</evidence>
<name>A0ACB8F721_9SAUR</name>
<evidence type="ECO:0000313" key="1">
    <source>
        <dbReference type="EMBL" id="KAH8001222.1"/>
    </source>
</evidence>
<keyword evidence="2" id="KW-1185">Reference proteome</keyword>